<dbReference type="InterPro" id="IPR053139">
    <property type="entry name" value="Surface_bspA-like"/>
</dbReference>
<dbReference type="Pfam" id="PF13306">
    <property type="entry name" value="LRR_5"/>
    <property type="match status" value="2"/>
</dbReference>
<organism evidence="1 2">
    <name type="scientific">Tritrichomonas musculus</name>
    <dbReference type="NCBI Taxonomy" id="1915356"/>
    <lineage>
        <taxon>Eukaryota</taxon>
        <taxon>Metamonada</taxon>
        <taxon>Parabasalia</taxon>
        <taxon>Tritrichomonadida</taxon>
        <taxon>Tritrichomonadidae</taxon>
        <taxon>Tritrichomonas</taxon>
    </lineage>
</organism>
<accession>A0ABR2GZ48</accession>
<dbReference type="InterPro" id="IPR032675">
    <property type="entry name" value="LRR_dom_sf"/>
</dbReference>
<dbReference type="EMBL" id="JAPFFF010000052">
    <property type="protein sequence ID" value="KAK8839218.1"/>
    <property type="molecule type" value="Genomic_DNA"/>
</dbReference>
<dbReference type="PANTHER" id="PTHR45661:SF3">
    <property type="entry name" value="IG-LIKE DOMAIN-CONTAINING PROTEIN"/>
    <property type="match status" value="1"/>
</dbReference>
<dbReference type="Proteomes" id="UP001470230">
    <property type="component" value="Unassembled WGS sequence"/>
</dbReference>
<sequence>MEVQQKIDQMKQIYNLLITFLEDESNSSNNFIDFTNFINNEKIIDDKHEITDLLLLISNVSTNHHRSPNFTSKIEQILTHFESQIKSNYTSSELYEIFSTNMQILLFLFNKKLLMMNETIYNSLKDNKFFIPELNEYKKLHSTKIPDNFENKRRIGQNDDYLCTLIQNDLVEDFISYVHRSGVKLSITIKPSFFETNPFLINKTPSLIEYASFFGSKQIIMYMQYNGIELKPSLWLFAIHSNSADLIRFLESNHVKPDSEDEYITYFYEAIKCHHNNIANYILDYFIDSNKLYDITLTNYDSNFFNRAFQYRNYEFLPEDLHYKYYIFYLCQYRYYSLIKVFLNLKDLNINDRINDDISLKNLNVTPIRIAAQKNYFDVVNLLLTSKHIFVTNRSFAGCELLSEIDIPSHVSVIEEGAFDGCRSLERITLPSSLTKINDYTFRGCSSLKSLVIPNLVKSIGIRAFENCSSLTHLEIPESVTLIGEYSFSGCSSIEEIIIPEKVTLFERGLFDHCKSLKKMTLPPNSTEIREETFNQCSSLTDVSIPPTVTVFGPSAFRGCESLTDKSFVIPSNLSELRKSCFSGCSSLEKVNIPSSVTVIDENAFYGCSLLTEIEIPSKVTEIKRITFYNCSNLKKVTLSPGITKIEFGAFRKCFLLEEINIPPSVSSIGQYCFHECKSLKKISIPRAVEAINDNTFNGCSELEEIIFEEDSCLKRICCNSFRNCIKLTKLVLPPSILSIELNSFENCRNLRSVSVPSSFNLSSKCFPKISNISNY</sequence>
<dbReference type="Gene3D" id="1.25.40.20">
    <property type="entry name" value="Ankyrin repeat-containing domain"/>
    <property type="match status" value="1"/>
</dbReference>
<reference evidence="1 2" key="1">
    <citation type="submission" date="2024-04" db="EMBL/GenBank/DDBJ databases">
        <title>Tritrichomonas musculus Genome.</title>
        <authorList>
            <person name="Alves-Ferreira E."/>
            <person name="Grigg M."/>
            <person name="Lorenzi H."/>
            <person name="Galac M."/>
        </authorList>
    </citation>
    <scope>NUCLEOTIDE SEQUENCE [LARGE SCALE GENOMIC DNA]</scope>
    <source>
        <strain evidence="1 2">EAF2021</strain>
    </source>
</reference>
<name>A0ABR2GZ48_9EUKA</name>
<dbReference type="InterPro" id="IPR036770">
    <property type="entry name" value="Ankyrin_rpt-contain_sf"/>
</dbReference>
<dbReference type="Gene3D" id="3.80.10.10">
    <property type="entry name" value="Ribonuclease Inhibitor"/>
    <property type="match status" value="2"/>
</dbReference>
<dbReference type="PANTHER" id="PTHR45661">
    <property type="entry name" value="SURFACE ANTIGEN"/>
    <property type="match status" value="1"/>
</dbReference>
<dbReference type="SUPFAM" id="SSF48403">
    <property type="entry name" value="Ankyrin repeat"/>
    <property type="match status" value="1"/>
</dbReference>
<dbReference type="SUPFAM" id="SSF52058">
    <property type="entry name" value="L domain-like"/>
    <property type="match status" value="2"/>
</dbReference>
<evidence type="ECO:0000313" key="2">
    <source>
        <dbReference type="Proteomes" id="UP001470230"/>
    </source>
</evidence>
<evidence type="ECO:0000313" key="1">
    <source>
        <dbReference type="EMBL" id="KAK8839218.1"/>
    </source>
</evidence>
<dbReference type="InterPro" id="IPR026906">
    <property type="entry name" value="LRR_5"/>
</dbReference>
<comment type="caution">
    <text evidence="1">The sequence shown here is derived from an EMBL/GenBank/DDBJ whole genome shotgun (WGS) entry which is preliminary data.</text>
</comment>
<protein>
    <submittedName>
        <fullName evidence="1">Uncharacterized protein</fullName>
    </submittedName>
</protein>
<proteinExistence type="predicted"/>
<gene>
    <name evidence="1" type="ORF">M9Y10_032147</name>
</gene>
<dbReference type="Gene3D" id="3.40.50.12480">
    <property type="match status" value="3"/>
</dbReference>
<keyword evidence="2" id="KW-1185">Reference proteome</keyword>